<gene>
    <name evidence="1" type="ORF">H6G03_19430</name>
</gene>
<dbReference type="EMBL" id="JACJPW010000050">
    <property type="protein sequence ID" value="MBD2183208.1"/>
    <property type="molecule type" value="Genomic_DNA"/>
</dbReference>
<proteinExistence type="predicted"/>
<keyword evidence="2" id="KW-1185">Reference proteome</keyword>
<accession>A0A926VGC2</accession>
<sequence length="108" mass="12196">MQTQEPIKQDISKETSIRERLIKEIEQTPDPILAISLEFLLFLKSRSPQSSATEQQPPSTGASILKTLERIGKWEGDDLEECLELVHNSRSRIYIPAADAENEDSEEG</sequence>
<dbReference type="RefSeq" id="WP_190467065.1">
    <property type="nucleotide sequence ID" value="NZ_JACJPW010000050.1"/>
</dbReference>
<evidence type="ECO:0000313" key="1">
    <source>
        <dbReference type="EMBL" id="MBD2183208.1"/>
    </source>
</evidence>
<organism evidence="1 2">
    <name type="scientific">Aerosakkonema funiforme FACHB-1375</name>
    <dbReference type="NCBI Taxonomy" id="2949571"/>
    <lineage>
        <taxon>Bacteria</taxon>
        <taxon>Bacillati</taxon>
        <taxon>Cyanobacteriota</taxon>
        <taxon>Cyanophyceae</taxon>
        <taxon>Oscillatoriophycideae</taxon>
        <taxon>Aerosakkonematales</taxon>
        <taxon>Aerosakkonemataceae</taxon>
        <taxon>Aerosakkonema</taxon>
    </lineage>
</organism>
<name>A0A926VGC2_9CYAN</name>
<comment type="caution">
    <text evidence="1">The sequence shown here is derived from an EMBL/GenBank/DDBJ whole genome shotgun (WGS) entry which is preliminary data.</text>
</comment>
<reference evidence="1" key="2">
    <citation type="submission" date="2020-08" db="EMBL/GenBank/DDBJ databases">
        <authorList>
            <person name="Chen M."/>
            <person name="Teng W."/>
            <person name="Zhao L."/>
            <person name="Hu C."/>
            <person name="Zhou Y."/>
            <person name="Han B."/>
            <person name="Song L."/>
            <person name="Shu W."/>
        </authorList>
    </citation>
    <scope>NUCLEOTIDE SEQUENCE</scope>
    <source>
        <strain evidence="1">FACHB-1375</strain>
    </source>
</reference>
<dbReference type="AlphaFoldDB" id="A0A926VGC2"/>
<evidence type="ECO:0000313" key="2">
    <source>
        <dbReference type="Proteomes" id="UP000641646"/>
    </source>
</evidence>
<reference evidence="1" key="1">
    <citation type="journal article" date="2015" name="ISME J.">
        <title>Draft Genome Sequence of Streptomyces incarnatus NRRL8089, which Produces the Nucleoside Antibiotic Sinefungin.</title>
        <authorList>
            <person name="Oshima K."/>
            <person name="Hattori M."/>
            <person name="Shimizu H."/>
            <person name="Fukuda K."/>
            <person name="Nemoto M."/>
            <person name="Inagaki K."/>
            <person name="Tamura T."/>
        </authorList>
    </citation>
    <scope>NUCLEOTIDE SEQUENCE</scope>
    <source>
        <strain evidence="1">FACHB-1375</strain>
    </source>
</reference>
<evidence type="ECO:0008006" key="3">
    <source>
        <dbReference type="Google" id="ProtNLM"/>
    </source>
</evidence>
<protein>
    <recommendedName>
        <fullName evidence="3">DUF2281 domain-containing protein</fullName>
    </recommendedName>
</protein>
<dbReference type="Proteomes" id="UP000641646">
    <property type="component" value="Unassembled WGS sequence"/>
</dbReference>